<protein>
    <recommendedName>
        <fullName evidence="5">Transmembrane protein</fullName>
    </recommendedName>
</protein>
<feature type="compositionally biased region" description="Polar residues" evidence="1">
    <location>
        <begin position="90"/>
        <end position="103"/>
    </location>
</feature>
<dbReference type="Proteomes" id="UP001321473">
    <property type="component" value="Unassembled WGS sequence"/>
</dbReference>
<evidence type="ECO:0000256" key="1">
    <source>
        <dbReference type="SAM" id="MobiDB-lite"/>
    </source>
</evidence>
<name>A0AAQ4D1P5_AMBAM</name>
<keyword evidence="2" id="KW-0472">Membrane</keyword>
<evidence type="ECO:0008006" key="5">
    <source>
        <dbReference type="Google" id="ProtNLM"/>
    </source>
</evidence>
<proteinExistence type="predicted"/>
<evidence type="ECO:0000256" key="2">
    <source>
        <dbReference type="SAM" id="Phobius"/>
    </source>
</evidence>
<feature type="region of interest" description="Disordered" evidence="1">
    <location>
        <begin position="1"/>
        <end position="47"/>
    </location>
</feature>
<gene>
    <name evidence="3" type="ORF">V5799_000909</name>
</gene>
<feature type="compositionally biased region" description="Low complexity" evidence="1">
    <location>
        <begin position="104"/>
        <end position="142"/>
    </location>
</feature>
<sequence length="316" mass="34048">MSRRLQGAPPFLPSCEDDAYSNPGLGVAEQTGPVLSPHSGYQRTGKNDYHGLNFRRFQDGRPLRVLRFGGTEQRHFEAAGVDVAQSGKATVSASASDGESTGNSTSCTTTHSRTFTESESGADATASSTYLATSETSEASTSQLIPRKSHRDSRPGEACRGRLPWSSCAPAVAILALAAILLMSAVSTMAGTKRLLISFPINRVRELPPLEEFPVDAGQKGNSSTKTEESTEGRWRKFFAGARRHKTAATPVVGNMEVKATGTAANDWTRKAKVHGKLRRTERRGLTTRAHPPDNFVNVDAEAATRDLMSFPFSHP</sequence>
<feature type="transmembrane region" description="Helical" evidence="2">
    <location>
        <begin position="163"/>
        <end position="186"/>
    </location>
</feature>
<feature type="region of interest" description="Disordered" evidence="1">
    <location>
        <begin position="213"/>
        <end position="232"/>
    </location>
</feature>
<dbReference type="AlphaFoldDB" id="A0AAQ4D1P5"/>
<comment type="caution">
    <text evidence="3">The sequence shown here is derived from an EMBL/GenBank/DDBJ whole genome shotgun (WGS) entry which is preliminary data.</text>
</comment>
<dbReference type="EMBL" id="JARKHS020036288">
    <property type="protein sequence ID" value="KAK8756385.1"/>
    <property type="molecule type" value="Genomic_DNA"/>
</dbReference>
<evidence type="ECO:0000313" key="3">
    <source>
        <dbReference type="EMBL" id="KAK8756385.1"/>
    </source>
</evidence>
<feature type="non-terminal residue" evidence="3">
    <location>
        <position position="316"/>
    </location>
</feature>
<keyword evidence="2" id="KW-0812">Transmembrane</keyword>
<reference evidence="3 4" key="1">
    <citation type="journal article" date="2023" name="Arcadia Sci">
        <title>De novo assembly of a long-read Amblyomma americanum tick genome.</title>
        <authorList>
            <person name="Chou S."/>
            <person name="Poskanzer K.E."/>
            <person name="Rollins M."/>
            <person name="Thuy-Boun P.S."/>
        </authorList>
    </citation>
    <scope>NUCLEOTIDE SEQUENCE [LARGE SCALE GENOMIC DNA]</scope>
    <source>
        <strain evidence="3">F_SG_1</strain>
        <tissue evidence="3">Salivary glands</tissue>
    </source>
</reference>
<accession>A0AAQ4D1P5</accession>
<keyword evidence="2" id="KW-1133">Transmembrane helix</keyword>
<organism evidence="3 4">
    <name type="scientific">Amblyomma americanum</name>
    <name type="common">Lone star tick</name>
    <dbReference type="NCBI Taxonomy" id="6943"/>
    <lineage>
        <taxon>Eukaryota</taxon>
        <taxon>Metazoa</taxon>
        <taxon>Ecdysozoa</taxon>
        <taxon>Arthropoda</taxon>
        <taxon>Chelicerata</taxon>
        <taxon>Arachnida</taxon>
        <taxon>Acari</taxon>
        <taxon>Parasitiformes</taxon>
        <taxon>Ixodida</taxon>
        <taxon>Ixodoidea</taxon>
        <taxon>Ixodidae</taxon>
        <taxon>Amblyomminae</taxon>
        <taxon>Amblyomma</taxon>
    </lineage>
</organism>
<keyword evidence="4" id="KW-1185">Reference proteome</keyword>
<evidence type="ECO:0000313" key="4">
    <source>
        <dbReference type="Proteomes" id="UP001321473"/>
    </source>
</evidence>
<feature type="region of interest" description="Disordered" evidence="1">
    <location>
        <begin position="90"/>
        <end position="159"/>
    </location>
</feature>